<proteinExistence type="predicted"/>
<reference evidence="2" key="1">
    <citation type="submission" date="2019-12" db="EMBL/GenBank/DDBJ databases">
        <authorList>
            <person name="Olsen N.S."/>
            <person name="Junco L.M.F."/>
            <person name="Kot W."/>
            <person name="Hansen L.H."/>
        </authorList>
    </citation>
    <scope>NUCLEOTIDE SEQUENCE [LARGE SCALE GENOMIC DNA]</scope>
</reference>
<name>A0A6B9WV00_9CAUD</name>
<accession>A0A6B9WV00</accession>
<sequence length="156" mass="17448">MSESVFTNELRKVAIALASGLHESIQIPERWVRQHLEGKKSASNAGSYIRQIMGRVPEVAEKGRVSVSKKPYGPDSEYFGENYFDVAIVSAPNRRVYNKAALEKAVAKAKRQVAESMLKVSPNLANYSPDEYETLAKAIADFHAIIKETYLNDEEQ</sequence>
<protein>
    <submittedName>
        <fullName evidence="1">Uncharacterized protein</fullName>
    </submittedName>
</protein>
<dbReference type="InterPro" id="IPR055598">
    <property type="entry name" value="DUF7174"/>
</dbReference>
<dbReference type="Proteomes" id="UP000464936">
    <property type="component" value="Segment"/>
</dbReference>
<dbReference type="Pfam" id="PF23796">
    <property type="entry name" value="DUF7174"/>
    <property type="match status" value="1"/>
</dbReference>
<gene>
    <name evidence="1" type="ORF">haarsle_1</name>
</gene>
<keyword evidence="2" id="KW-1185">Reference proteome</keyword>
<evidence type="ECO:0000313" key="2">
    <source>
        <dbReference type="Proteomes" id="UP000464936"/>
    </source>
</evidence>
<evidence type="ECO:0000313" key="1">
    <source>
        <dbReference type="EMBL" id="QHR69597.1"/>
    </source>
</evidence>
<organism evidence="1 2">
    <name type="scientific">Escherichia phage haarsle</name>
    <dbReference type="NCBI Taxonomy" id="2696402"/>
    <lineage>
        <taxon>Viruses</taxon>
        <taxon>Duplodnaviria</taxon>
        <taxon>Heunggongvirae</taxon>
        <taxon>Uroviricota</taxon>
        <taxon>Caudoviricetes</taxon>
        <taxon>Drexlerviridae</taxon>
        <taxon>Tempevirinae</taxon>
        <taxon>Hanrivervirus</taxon>
        <taxon>Hanrivervirus haarsle</taxon>
    </lineage>
</organism>
<dbReference type="EMBL" id="MN850600">
    <property type="protein sequence ID" value="QHR69597.1"/>
    <property type="molecule type" value="Genomic_DNA"/>
</dbReference>